<feature type="compositionally biased region" description="Polar residues" evidence="1">
    <location>
        <begin position="364"/>
        <end position="381"/>
    </location>
</feature>
<gene>
    <name evidence="4" type="ORF">EJB05_57697</name>
</gene>
<protein>
    <submittedName>
        <fullName evidence="4">Uncharacterized protein</fullName>
    </submittedName>
</protein>
<dbReference type="PANTHER" id="PTHR33913:SF1">
    <property type="entry name" value="DRBM DOMAIN-CONTAINING PROTEIN"/>
    <property type="match status" value="1"/>
</dbReference>
<dbReference type="AlphaFoldDB" id="A0A5J9SE12"/>
<reference evidence="4 5" key="1">
    <citation type="journal article" date="2019" name="Sci. Rep.">
        <title>A high-quality genome of Eragrostis curvula grass provides insights into Poaceae evolution and supports new strategies to enhance forage quality.</title>
        <authorList>
            <person name="Carballo J."/>
            <person name="Santos B.A.C.M."/>
            <person name="Zappacosta D."/>
            <person name="Garbus I."/>
            <person name="Selva J.P."/>
            <person name="Gallo C.A."/>
            <person name="Diaz A."/>
            <person name="Albertini E."/>
            <person name="Caccamo M."/>
            <person name="Echenique V."/>
        </authorList>
    </citation>
    <scope>NUCLEOTIDE SEQUENCE [LARGE SCALE GENOMIC DNA]</scope>
    <source>
        <strain evidence="5">cv. Victoria</strain>
        <tissue evidence="4">Leaf</tissue>
    </source>
</reference>
<proteinExistence type="predicted"/>
<evidence type="ECO:0000259" key="3">
    <source>
        <dbReference type="Pfam" id="PF25502"/>
    </source>
</evidence>
<evidence type="ECO:0000313" key="4">
    <source>
        <dbReference type="EMBL" id="TVT97058.1"/>
    </source>
</evidence>
<dbReference type="EMBL" id="RWGY01001087">
    <property type="protein sequence ID" value="TVT97058.1"/>
    <property type="molecule type" value="Genomic_DNA"/>
</dbReference>
<dbReference type="PANTHER" id="PTHR33913">
    <property type="entry name" value="ALEURONE LAYER MORPHOGENESIS PROTEIN"/>
    <property type="match status" value="1"/>
</dbReference>
<dbReference type="InterPro" id="IPR057237">
    <property type="entry name" value="DUF7915"/>
</dbReference>
<comment type="caution">
    <text evidence="4">The sequence shown here is derived from an EMBL/GenBank/DDBJ whole genome shotgun (WGS) entry which is preliminary data.</text>
</comment>
<feature type="compositionally biased region" description="Basic and acidic residues" evidence="1">
    <location>
        <begin position="385"/>
        <end position="398"/>
    </location>
</feature>
<feature type="compositionally biased region" description="Basic and acidic residues" evidence="1">
    <location>
        <begin position="326"/>
        <end position="337"/>
    </location>
</feature>
<sequence>MAGGGGGGGEEGVAVKLEDAARLLVEHLVEPVLKSGGLRREASPTPEKQEAVARQVHAAVLLYNYFHRKQFPHLAFAEPKRFMVSASLAAGDALLVYLEHGGGDGEASVTDRAFEDACGIAQALDAEADSPRTLMWPISKVAVLLVDPTGKKCMIEHGSVTQGVWSILEKDITTVSGKSRGIDLSAPGSSHEVALSSEPYMLQQTANSLVESKTGLKLASLRFLEEHLVYSLTKKETTAKLFVMQYEQTANSDLKEMPIEDLISRMSGPIFRNEAYPETTSVVEYYHILPYKEVLLNLLNREKSMDYPQSIPKEQPLRKVKSSLHYEIDESSKEQAADSKSNIKNTATNASDPKKNKGMKEVGNSGTNNCSTSKNRKNINLNCRRKSEALKATPKKENGSLSNPDTETLKLVSNAANAEATRAESGGLVDMETSDQMDKNKSSGGFDNLQTSVCLDKNKTGGKHTVSKNMAVDTIKVNAQEVDLKVKNHASENQIVTVTEISGSINVIENDQMYASLQSIQKMRDDIVREHCMLGDRSAQFDMDIQTILTEGKMTPRVISILKKYEENSSNMMKVASSTSYGEGSQKMKMKRKRLTEAVLSRTKCQARNIM</sequence>
<name>A0A5J9SE12_9POAL</name>
<evidence type="ECO:0000259" key="2">
    <source>
        <dbReference type="Pfam" id="PF25500"/>
    </source>
</evidence>
<dbReference type="OrthoDB" id="781822at2759"/>
<dbReference type="Pfam" id="PF25502">
    <property type="entry name" value="DUF7915"/>
    <property type="match status" value="1"/>
</dbReference>
<organism evidence="4 5">
    <name type="scientific">Eragrostis curvula</name>
    <name type="common">weeping love grass</name>
    <dbReference type="NCBI Taxonomy" id="38414"/>
    <lineage>
        <taxon>Eukaryota</taxon>
        <taxon>Viridiplantae</taxon>
        <taxon>Streptophyta</taxon>
        <taxon>Embryophyta</taxon>
        <taxon>Tracheophyta</taxon>
        <taxon>Spermatophyta</taxon>
        <taxon>Magnoliopsida</taxon>
        <taxon>Liliopsida</taxon>
        <taxon>Poales</taxon>
        <taxon>Poaceae</taxon>
        <taxon>PACMAD clade</taxon>
        <taxon>Chloridoideae</taxon>
        <taxon>Eragrostideae</taxon>
        <taxon>Eragrostidinae</taxon>
        <taxon>Eragrostis</taxon>
    </lineage>
</organism>
<feature type="compositionally biased region" description="Polar residues" evidence="1">
    <location>
        <begin position="338"/>
        <end position="351"/>
    </location>
</feature>
<dbReference type="InterPro" id="IPR057235">
    <property type="entry name" value="DUF7913"/>
</dbReference>
<dbReference type="Pfam" id="PF25500">
    <property type="entry name" value="DUF7913"/>
    <property type="match status" value="1"/>
</dbReference>
<evidence type="ECO:0000313" key="5">
    <source>
        <dbReference type="Proteomes" id="UP000324897"/>
    </source>
</evidence>
<feature type="region of interest" description="Disordered" evidence="1">
    <location>
        <begin position="326"/>
        <end position="408"/>
    </location>
</feature>
<feature type="domain" description="DUF7915" evidence="3">
    <location>
        <begin position="161"/>
        <end position="301"/>
    </location>
</feature>
<dbReference type="Gramene" id="TVT97058">
    <property type="protein sequence ID" value="TVT97058"/>
    <property type="gene ID" value="EJB05_57697"/>
</dbReference>
<dbReference type="Proteomes" id="UP000324897">
    <property type="component" value="Unassembled WGS sequence"/>
</dbReference>
<feature type="domain" description="DUF7913" evidence="2">
    <location>
        <begin position="14"/>
        <end position="125"/>
    </location>
</feature>
<keyword evidence="5" id="KW-1185">Reference proteome</keyword>
<accession>A0A5J9SE12</accession>
<evidence type="ECO:0000256" key="1">
    <source>
        <dbReference type="SAM" id="MobiDB-lite"/>
    </source>
</evidence>